<dbReference type="AlphaFoldDB" id="A0A9D4Q7G9"/>
<accession>A0A9D4Q7G9</accession>
<dbReference type="Gene3D" id="1.10.4020.10">
    <property type="entry name" value="DNA breaking-rejoining enzymes"/>
    <property type="match status" value="1"/>
</dbReference>
<dbReference type="EMBL" id="JABSTV010001248">
    <property type="protein sequence ID" value="KAH7969575.1"/>
    <property type="molecule type" value="Genomic_DNA"/>
</dbReference>
<dbReference type="Pfam" id="PF02023">
    <property type="entry name" value="SCAN"/>
    <property type="match status" value="1"/>
</dbReference>
<feature type="region of interest" description="Disordered" evidence="1">
    <location>
        <begin position="70"/>
        <end position="104"/>
    </location>
</feature>
<evidence type="ECO:0000313" key="4">
    <source>
        <dbReference type="Proteomes" id="UP000821837"/>
    </source>
</evidence>
<reference evidence="3" key="1">
    <citation type="journal article" date="2020" name="Cell">
        <title>Large-Scale Comparative Analyses of Tick Genomes Elucidate Their Genetic Diversity and Vector Capacities.</title>
        <authorList>
            <consortium name="Tick Genome and Microbiome Consortium (TIGMIC)"/>
            <person name="Jia N."/>
            <person name="Wang J."/>
            <person name="Shi W."/>
            <person name="Du L."/>
            <person name="Sun Y."/>
            <person name="Zhan W."/>
            <person name="Jiang J.F."/>
            <person name="Wang Q."/>
            <person name="Zhang B."/>
            <person name="Ji P."/>
            <person name="Bell-Sakyi L."/>
            <person name="Cui X.M."/>
            <person name="Yuan T.T."/>
            <person name="Jiang B.G."/>
            <person name="Yang W.F."/>
            <person name="Lam T.T."/>
            <person name="Chang Q.C."/>
            <person name="Ding S.J."/>
            <person name="Wang X.J."/>
            <person name="Zhu J.G."/>
            <person name="Ruan X.D."/>
            <person name="Zhao L."/>
            <person name="Wei J.T."/>
            <person name="Ye R.Z."/>
            <person name="Que T.C."/>
            <person name="Du C.H."/>
            <person name="Zhou Y.H."/>
            <person name="Cheng J.X."/>
            <person name="Dai P.F."/>
            <person name="Guo W.B."/>
            <person name="Han X.H."/>
            <person name="Huang E.J."/>
            <person name="Li L.F."/>
            <person name="Wei W."/>
            <person name="Gao Y.C."/>
            <person name="Liu J.Z."/>
            <person name="Shao H.Z."/>
            <person name="Wang X."/>
            <person name="Wang C.C."/>
            <person name="Yang T.C."/>
            <person name="Huo Q.B."/>
            <person name="Li W."/>
            <person name="Chen H.Y."/>
            <person name="Chen S.E."/>
            <person name="Zhou L.G."/>
            <person name="Ni X.B."/>
            <person name="Tian J.H."/>
            <person name="Sheng Y."/>
            <person name="Liu T."/>
            <person name="Pan Y.S."/>
            <person name="Xia L.Y."/>
            <person name="Li J."/>
            <person name="Zhao F."/>
            <person name="Cao W.C."/>
        </authorList>
    </citation>
    <scope>NUCLEOTIDE SEQUENCE</scope>
    <source>
        <strain evidence="3">Rsan-2018</strain>
    </source>
</reference>
<dbReference type="InterPro" id="IPR038269">
    <property type="entry name" value="SCAN_sf"/>
</dbReference>
<evidence type="ECO:0000313" key="3">
    <source>
        <dbReference type="EMBL" id="KAH7969575.1"/>
    </source>
</evidence>
<dbReference type="PANTHER" id="PTHR46888:SF1">
    <property type="entry name" value="RIBONUCLEASE H"/>
    <property type="match status" value="1"/>
</dbReference>
<evidence type="ECO:0000259" key="2">
    <source>
        <dbReference type="Pfam" id="PF02023"/>
    </source>
</evidence>
<dbReference type="VEuPathDB" id="VectorBase:RSAN_050305"/>
<feature type="domain" description="SCAN box" evidence="2">
    <location>
        <begin position="178"/>
        <end position="265"/>
    </location>
</feature>
<dbReference type="Proteomes" id="UP000821837">
    <property type="component" value="Unassembled WGS sequence"/>
</dbReference>
<gene>
    <name evidence="3" type="ORF">HPB52_019767</name>
</gene>
<proteinExistence type="predicted"/>
<name>A0A9D4Q7G9_RHISA</name>
<sequence length="287" mass="32934">MDRERFFALGRELGLEKDALREWVDKECALARDERAREREEAKESAERQRLLQEQELKILELKLELQESAGRQSAEANEPGGATSRVTTSTTRAPEVYSPHKLIPPFDETRDDLDAYLQRFERVATCQGWPREIWALSLSLCMTGEALTVIGRLDPTAALNYDQLKAALLQRFRYTAEGYREKFRKAKPEDNESGLQYASRLAGYFDHWLELSKSDKTFNGLRDLIIAEQFMESCLPALRVFLKERNCRTLQDIAQTLDNFMDAQSLVNLGKERACRETGPTTSPTM</sequence>
<feature type="compositionally biased region" description="Low complexity" evidence="1">
    <location>
        <begin position="81"/>
        <end position="94"/>
    </location>
</feature>
<organism evidence="3 4">
    <name type="scientific">Rhipicephalus sanguineus</name>
    <name type="common">Brown dog tick</name>
    <name type="synonym">Ixodes sanguineus</name>
    <dbReference type="NCBI Taxonomy" id="34632"/>
    <lineage>
        <taxon>Eukaryota</taxon>
        <taxon>Metazoa</taxon>
        <taxon>Ecdysozoa</taxon>
        <taxon>Arthropoda</taxon>
        <taxon>Chelicerata</taxon>
        <taxon>Arachnida</taxon>
        <taxon>Acari</taxon>
        <taxon>Parasitiformes</taxon>
        <taxon>Ixodida</taxon>
        <taxon>Ixodoidea</taxon>
        <taxon>Ixodidae</taxon>
        <taxon>Rhipicephalinae</taxon>
        <taxon>Rhipicephalus</taxon>
        <taxon>Rhipicephalus</taxon>
    </lineage>
</organism>
<comment type="caution">
    <text evidence="3">The sequence shown here is derived from an EMBL/GenBank/DDBJ whole genome shotgun (WGS) entry which is preliminary data.</text>
</comment>
<reference evidence="3" key="2">
    <citation type="submission" date="2021-09" db="EMBL/GenBank/DDBJ databases">
        <authorList>
            <person name="Jia N."/>
            <person name="Wang J."/>
            <person name="Shi W."/>
            <person name="Du L."/>
            <person name="Sun Y."/>
            <person name="Zhan W."/>
            <person name="Jiang J."/>
            <person name="Wang Q."/>
            <person name="Zhang B."/>
            <person name="Ji P."/>
            <person name="Sakyi L.B."/>
            <person name="Cui X."/>
            <person name="Yuan T."/>
            <person name="Jiang B."/>
            <person name="Yang W."/>
            <person name="Lam T.T.-Y."/>
            <person name="Chang Q."/>
            <person name="Ding S."/>
            <person name="Wang X."/>
            <person name="Zhu J."/>
            <person name="Ruan X."/>
            <person name="Zhao L."/>
            <person name="Wei J."/>
            <person name="Que T."/>
            <person name="Du C."/>
            <person name="Cheng J."/>
            <person name="Dai P."/>
            <person name="Han X."/>
            <person name="Huang E."/>
            <person name="Gao Y."/>
            <person name="Liu J."/>
            <person name="Shao H."/>
            <person name="Ye R."/>
            <person name="Li L."/>
            <person name="Wei W."/>
            <person name="Wang X."/>
            <person name="Wang C."/>
            <person name="Huo Q."/>
            <person name="Li W."/>
            <person name="Guo W."/>
            <person name="Chen H."/>
            <person name="Chen S."/>
            <person name="Zhou L."/>
            <person name="Zhou L."/>
            <person name="Ni X."/>
            <person name="Tian J."/>
            <person name="Zhou Y."/>
            <person name="Sheng Y."/>
            <person name="Liu T."/>
            <person name="Pan Y."/>
            <person name="Xia L."/>
            <person name="Li J."/>
            <person name="Zhao F."/>
            <person name="Cao W."/>
        </authorList>
    </citation>
    <scope>NUCLEOTIDE SEQUENCE</scope>
    <source>
        <strain evidence="3">Rsan-2018</strain>
        <tissue evidence="3">Larvae</tissue>
    </source>
</reference>
<dbReference type="InterPro" id="IPR003309">
    <property type="entry name" value="SCAN_dom"/>
</dbReference>
<keyword evidence="4" id="KW-1185">Reference proteome</keyword>
<protein>
    <recommendedName>
        <fullName evidence="2">SCAN box domain-containing protein</fullName>
    </recommendedName>
</protein>
<dbReference type="PANTHER" id="PTHR46888">
    <property type="entry name" value="ZINC KNUCKLE DOMAINCONTAINING PROTEIN-RELATED"/>
    <property type="match status" value="1"/>
</dbReference>
<evidence type="ECO:0000256" key="1">
    <source>
        <dbReference type="SAM" id="MobiDB-lite"/>
    </source>
</evidence>
<dbReference type="SUPFAM" id="SSF47353">
    <property type="entry name" value="Retrovirus capsid dimerization domain-like"/>
    <property type="match status" value="1"/>
</dbReference>